<dbReference type="Gene3D" id="3.30.565.10">
    <property type="entry name" value="Histidine kinase-like ATPase, C-terminal domain"/>
    <property type="match status" value="1"/>
</dbReference>
<dbReference type="PROSITE" id="PS50109">
    <property type="entry name" value="HIS_KIN"/>
    <property type="match status" value="1"/>
</dbReference>
<keyword evidence="15" id="KW-1185">Reference proteome</keyword>
<dbReference type="Pfam" id="PF02518">
    <property type="entry name" value="HATPase_c"/>
    <property type="match status" value="1"/>
</dbReference>
<dbReference type="Gene3D" id="1.10.287.130">
    <property type="match status" value="1"/>
</dbReference>
<comment type="subcellular location">
    <subcellularLocation>
        <location evidence="2">Membrane</location>
    </subcellularLocation>
</comment>
<feature type="domain" description="HAMP" evidence="13">
    <location>
        <begin position="187"/>
        <end position="239"/>
    </location>
</feature>
<dbReference type="InterPro" id="IPR050428">
    <property type="entry name" value="TCS_sensor_his_kinase"/>
</dbReference>
<dbReference type="PANTHER" id="PTHR45436:SF5">
    <property type="entry name" value="SENSOR HISTIDINE KINASE TRCS"/>
    <property type="match status" value="1"/>
</dbReference>
<evidence type="ECO:0000256" key="1">
    <source>
        <dbReference type="ARBA" id="ARBA00000085"/>
    </source>
</evidence>
<evidence type="ECO:0000256" key="4">
    <source>
        <dbReference type="ARBA" id="ARBA00022553"/>
    </source>
</evidence>
<dbReference type="InterPro" id="IPR005467">
    <property type="entry name" value="His_kinase_dom"/>
</dbReference>
<keyword evidence="8 11" id="KW-1133">Transmembrane helix</keyword>
<keyword evidence="5" id="KW-0808">Transferase</keyword>
<dbReference type="Proteomes" id="UP001305421">
    <property type="component" value="Chromosome"/>
</dbReference>
<evidence type="ECO:0000256" key="9">
    <source>
        <dbReference type="ARBA" id="ARBA00023012"/>
    </source>
</evidence>
<evidence type="ECO:0000256" key="6">
    <source>
        <dbReference type="ARBA" id="ARBA00022692"/>
    </source>
</evidence>
<keyword evidence="7 14" id="KW-0418">Kinase</keyword>
<sequence>MNTRSLRSRLLLAGGWGMVLVSALATWWLGAMYERSAQATLDQQLNADLLAVLALLEVDAQGAVQVRDELRGERYRRVFSGAYWQLLDAQGQPLGQSRSLWDETLPAPATLRTGPARSFDTTGPLQQPLRAMAQQVTLPRAALPLRVIVATDRSQLDAQVTAFRQRTALALMVLIALWFAVLVAQVHYGLRPLKQLGRIAEQVRNGEDVRFPQQGLVREVAPLAAELNALLDHHGRMVLRARRSAEDLAHALKTPLTVLSTEAAGAGTDWRQTLRSETARMQASIDRYLALGVAADHQQRTPVAPVVSALCGLMQRVHDERGVVFTCAADAPGVFAGAREDLEEMLGNLLDNAGKWAAQRVEVGVALADKRLRITVSDDGDGLPEEDLSRVLGRGVRLDQRAPGSGLGLAIVADIAESYGGGLVLRNGTRGLVAELVLPAG</sequence>
<organism evidence="14 15">
    <name type="scientific">Stenotrophomonas aracearum</name>
    <dbReference type="NCBI Taxonomy" id="3003272"/>
    <lineage>
        <taxon>Bacteria</taxon>
        <taxon>Pseudomonadati</taxon>
        <taxon>Pseudomonadota</taxon>
        <taxon>Gammaproteobacteria</taxon>
        <taxon>Lysobacterales</taxon>
        <taxon>Lysobacteraceae</taxon>
        <taxon>Stenotrophomonas</taxon>
    </lineage>
</organism>
<evidence type="ECO:0000256" key="10">
    <source>
        <dbReference type="ARBA" id="ARBA00023136"/>
    </source>
</evidence>
<comment type="catalytic activity">
    <reaction evidence="1">
        <text>ATP + protein L-histidine = ADP + protein N-phospho-L-histidine.</text>
        <dbReference type="EC" id="2.7.13.3"/>
    </reaction>
</comment>
<proteinExistence type="predicted"/>
<name>A0ABY9YDR7_9GAMM</name>
<dbReference type="PROSITE" id="PS50885">
    <property type="entry name" value="HAMP"/>
    <property type="match status" value="1"/>
</dbReference>
<evidence type="ECO:0000256" key="7">
    <source>
        <dbReference type="ARBA" id="ARBA00022777"/>
    </source>
</evidence>
<gene>
    <name evidence="14" type="ORF">PDM28_17740</name>
</gene>
<dbReference type="EMBL" id="CP115543">
    <property type="protein sequence ID" value="WNH48479.1"/>
    <property type="molecule type" value="Genomic_DNA"/>
</dbReference>
<evidence type="ECO:0000256" key="2">
    <source>
        <dbReference type="ARBA" id="ARBA00004370"/>
    </source>
</evidence>
<dbReference type="InterPro" id="IPR004358">
    <property type="entry name" value="Sig_transdc_His_kin-like_C"/>
</dbReference>
<reference evidence="14 15" key="1">
    <citation type="submission" date="2022-12" db="EMBL/GenBank/DDBJ databases">
        <title>Two new species, Stenotrophomonas aracearum and Stenotrophomonas oahuensis, isolated from Anthurium (Araceae family) in Hawaii.</title>
        <authorList>
            <person name="Chunag S.C."/>
            <person name="Dobhal S."/>
            <person name="Alvarez A."/>
            <person name="Arif M."/>
        </authorList>
    </citation>
    <scope>NUCLEOTIDE SEQUENCE [LARGE SCALE GENOMIC DNA]</scope>
    <source>
        <strain evidence="14 15">A5588</strain>
    </source>
</reference>
<dbReference type="PANTHER" id="PTHR45436">
    <property type="entry name" value="SENSOR HISTIDINE KINASE YKOH"/>
    <property type="match status" value="1"/>
</dbReference>
<dbReference type="InterPro" id="IPR036890">
    <property type="entry name" value="HATPase_C_sf"/>
</dbReference>
<keyword evidence="6 11" id="KW-0812">Transmembrane</keyword>
<dbReference type="GO" id="GO:0016301">
    <property type="term" value="F:kinase activity"/>
    <property type="evidence" value="ECO:0007669"/>
    <property type="project" value="UniProtKB-KW"/>
</dbReference>
<protein>
    <recommendedName>
        <fullName evidence="3">histidine kinase</fullName>
        <ecNumber evidence="3">2.7.13.3</ecNumber>
    </recommendedName>
</protein>
<accession>A0ABY9YDR7</accession>
<dbReference type="InterPro" id="IPR003594">
    <property type="entry name" value="HATPase_dom"/>
</dbReference>
<dbReference type="EC" id="2.7.13.3" evidence="3"/>
<keyword evidence="9" id="KW-0902">Two-component regulatory system</keyword>
<evidence type="ECO:0000313" key="15">
    <source>
        <dbReference type="Proteomes" id="UP001305421"/>
    </source>
</evidence>
<dbReference type="SUPFAM" id="SSF55874">
    <property type="entry name" value="ATPase domain of HSP90 chaperone/DNA topoisomerase II/histidine kinase"/>
    <property type="match status" value="1"/>
</dbReference>
<evidence type="ECO:0000256" key="5">
    <source>
        <dbReference type="ARBA" id="ARBA00022679"/>
    </source>
</evidence>
<dbReference type="SMART" id="SM00387">
    <property type="entry name" value="HATPase_c"/>
    <property type="match status" value="1"/>
</dbReference>
<dbReference type="PRINTS" id="PR00344">
    <property type="entry name" value="BCTRLSENSOR"/>
</dbReference>
<feature type="domain" description="Histidine kinase" evidence="12">
    <location>
        <begin position="247"/>
        <end position="441"/>
    </location>
</feature>
<dbReference type="InterPro" id="IPR003660">
    <property type="entry name" value="HAMP_dom"/>
</dbReference>
<evidence type="ECO:0000259" key="12">
    <source>
        <dbReference type="PROSITE" id="PS50109"/>
    </source>
</evidence>
<evidence type="ECO:0000256" key="3">
    <source>
        <dbReference type="ARBA" id="ARBA00012438"/>
    </source>
</evidence>
<feature type="transmembrane region" description="Helical" evidence="11">
    <location>
        <begin position="168"/>
        <end position="190"/>
    </location>
</feature>
<keyword evidence="10 11" id="KW-0472">Membrane</keyword>
<evidence type="ECO:0000256" key="8">
    <source>
        <dbReference type="ARBA" id="ARBA00022989"/>
    </source>
</evidence>
<dbReference type="RefSeq" id="WP_102946128.1">
    <property type="nucleotide sequence ID" value="NZ_CP115543.1"/>
</dbReference>
<evidence type="ECO:0000259" key="13">
    <source>
        <dbReference type="PROSITE" id="PS50885"/>
    </source>
</evidence>
<evidence type="ECO:0000313" key="14">
    <source>
        <dbReference type="EMBL" id="WNH48479.1"/>
    </source>
</evidence>
<evidence type="ECO:0000256" key="11">
    <source>
        <dbReference type="SAM" id="Phobius"/>
    </source>
</evidence>
<keyword evidence="4" id="KW-0597">Phosphoprotein</keyword>